<evidence type="ECO:0000256" key="2">
    <source>
        <dbReference type="ARBA" id="ARBA00010139"/>
    </source>
</evidence>
<dbReference type="PANTHER" id="PTHR43098">
    <property type="entry name" value="L-ORNITHINE N(5)-MONOOXYGENASE-RELATED"/>
    <property type="match status" value="1"/>
</dbReference>
<evidence type="ECO:0000313" key="8">
    <source>
        <dbReference type="EMBL" id="MEQ3549510.1"/>
    </source>
</evidence>
<dbReference type="InterPro" id="IPR050775">
    <property type="entry name" value="FAD-binding_Monooxygenases"/>
</dbReference>
<evidence type="ECO:0000256" key="7">
    <source>
        <dbReference type="ARBA" id="ARBA00023033"/>
    </source>
</evidence>
<reference evidence="8 9" key="1">
    <citation type="submission" date="2024-03" db="EMBL/GenBank/DDBJ databases">
        <title>Draft genome sequence of Pseudonocardia nematodicida JCM 31783.</title>
        <authorList>
            <person name="Butdee W."/>
            <person name="Duangmal K."/>
        </authorList>
    </citation>
    <scope>NUCLEOTIDE SEQUENCE [LARGE SCALE GENOMIC DNA]</scope>
    <source>
        <strain evidence="8 9">JCM 31783</strain>
    </source>
</reference>
<evidence type="ECO:0000256" key="5">
    <source>
        <dbReference type="ARBA" id="ARBA00022857"/>
    </source>
</evidence>
<proteinExistence type="inferred from homology"/>
<keyword evidence="4" id="KW-0274">FAD</keyword>
<dbReference type="PANTHER" id="PTHR43098:SF3">
    <property type="entry name" value="L-ORNITHINE N(5)-MONOOXYGENASE-RELATED"/>
    <property type="match status" value="1"/>
</dbReference>
<evidence type="ECO:0000256" key="6">
    <source>
        <dbReference type="ARBA" id="ARBA00023002"/>
    </source>
</evidence>
<dbReference type="RefSeq" id="WP_349296583.1">
    <property type="nucleotide sequence ID" value="NZ_JBEDNQ010000001.1"/>
</dbReference>
<dbReference type="EMBL" id="JBEDNQ010000001">
    <property type="protein sequence ID" value="MEQ3549510.1"/>
    <property type="molecule type" value="Genomic_DNA"/>
</dbReference>
<keyword evidence="5" id="KW-0521">NADP</keyword>
<evidence type="ECO:0000256" key="3">
    <source>
        <dbReference type="ARBA" id="ARBA00022630"/>
    </source>
</evidence>
<dbReference type="Pfam" id="PF13738">
    <property type="entry name" value="Pyr_redox_3"/>
    <property type="match status" value="1"/>
</dbReference>
<keyword evidence="6 8" id="KW-0560">Oxidoreductase</keyword>
<dbReference type="Gene3D" id="3.50.50.60">
    <property type="entry name" value="FAD/NAD(P)-binding domain"/>
    <property type="match status" value="2"/>
</dbReference>
<dbReference type="EC" id="1.14.13.-" evidence="8"/>
<name>A0ABV1K4Z9_9PSEU</name>
<dbReference type="GO" id="GO:0016491">
    <property type="term" value="F:oxidoreductase activity"/>
    <property type="evidence" value="ECO:0007669"/>
    <property type="project" value="UniProtKB-KW"/>
</dbReference>
<dbReference type="SUPFAM" id="SSF51905">
    <property type="entry name" value="FAD/NAD(P)-binding domain"/>
    <property type="match status" value="2"/>
</dbReference>
<keyword evidence="9" id="KW-1185">Reference proteome</keyword>
<keyword evidence="3" id="KW-0285">Flavoprotein</keyword>
<comment type="cofactor">
    <cofactor evidence="1">
        <name>FAD</name>
        <dbReference type="ChEBI" id="CHEBI:57692"/>
    </cofactor>
</comment>
<organism evidence="8 9">
    <name type="scientific">Pseudonocardia nematodicida</name>
    <dbReference type="NCBI Taxonomy" id="1206997"/>
    <lineage>
        <taxon>Bacteria</taxon>
        <taxon>Bacillati</taxon>
        <taxon>Actinomycetota</taxon>
        <taxon>Actinomycetes</taxon>
        <taxon>Pseudonocardiales</taxon>
        <taxon>Pseudonocardiaceae</taxon>
        <taxon>Pseudonocardia</taxon>
    </lineage>
</organism>
<dbReference type="InterPro" id="IPR036188">
    <property type="entry name" value="FAD/NAD-bd_sf"/>
</dbReference>
<evidence type="ECO:0000313" key="9">
    <source>
        <dbReference type="Proteomes" id="UP001494902"/>
    </source>
</evidence>
<comment type="caution">
    <text evidence="8">The sequence shown here is derived from an EMBL/GenBank/DDBJ whole genome shotgun (WGS) entry which is preliminary data.</text>
</comment>
<protein>
    <submittedName>
        <fullName evidence="8">NAD(P)/FAD-dependent oxidoreductase</fullName>
        <ecNumber evidence="8">1.14.13.-</ecNumber>
    </submittedName>
</protein>
<dbReference type="Proteomes" id="UP001494902">
    <property type="component" value="Unassembled WGS sequence"/>
</dbReference>
<keyword evidence="7" id="KW-0503">Monooxygenase</keyword>
<evidence type="ECO:0000256" key="1">
    <source>
        <dbReference type="ARBA" id="ARBA00001974"/>
    </source>
</evidence>
<gene>
    <name evidence="8" type="ORF">WIS52_03415</name>
</gene>
<accession>A0ABV1K4Z9</accession>
<comment type="similarity">
    <text evidence="2">Belongs to the FAD-binding monooxygenase family.</text>
</comment>
<sequence length="544" mass="59417">MSAGRQSSAGPDHDVLVIGAGFAGLYALHRLRTDGWRVRVLERGDGIGGTWFWNRYPGARCDVESMDYSYSFSPELEQDWQWTERYPAQPEILAYLQHVAERFDLLRDIELGTEVTAAEFDDHAALWRVTTAAGATVTARYVVMAGGNLSAPRDPDIPGLDTFAGRVLHTARWPHEEPDLAGARVGVIGTGSSGTQAVPVLAERAAHLTVFQRTANFSLPAHNQPLDPEVAAELKARYRDHREQVRYSRNGQLRAWGERSALEVTPEERDKEYEARWQVGGGGFIGAFRDLLADERANDTAADFVRGKIREIVHDPAVAERLVPSGFPIGAKRVTVDTGYYATYNRPGVELVDVRADPIEAIHPGGIRTASGDDHPLDVLVLATGFDAMTGAVLAIDVRGRDGLALGEKWAAGPRTYLGLLTAGFPNLFLITGPGSPSVLSNMVVSIEQHVDWVADLLGALGERGHDEVEARPDAEDRWVAHVNELSESTLFPRGNSWYLGANVPGKPRVFMPYVGGVGTYRRHCEDVAAQGYPGLTTRDPAAR</sequence>
<evidence type="ECO:0000256" key="4">
    <source>
        <dbReference type="ARBA" id="ARBA00022827"/>
    </source>
</evidence>